<gene>
    <name evidence="2" type="ORF">AWH69_07605</name>
</gene>
<dbReference type="RefSeq" id="WP_068273698.1">
    <property type="nucleotide sequence ID" value="NZ_LQZG01000002.1"/>
</dbReference>
<evidence type="ECO:0000259" key="1">
    <source>
        <dbReference type="Pfam" id="PF00350"/>
    </source>
</evidence>
<organism evidence="2 3">
    <name type="scientific">Janibacter melonis</name>
    <dbReference type="NCBI Taxonomy" id="262209"/>
    <lineage>
        <taxon>Bacteria</taxon>
        <taxon>Bacillati</taxon>
        <taxon>Actinomycetota</taxon>
        <taxon>Actinomycetes</taxon>
        <taxon>Micrococcales</taxon>
        <taxon>Intrasporangiaceae</taxon>
        <taxon>Janibacter</taxon>
    </lineage>
</organism>
<name>A0A176QE11_9MICO</name>
<dbReference type="InterPro" id="IPR045063">
    <property type="entry name" value="Dynamin_N"/>
</dbReference>
<dbReference type="GO" id="GO:0000028">
    <property type="term" value="P:ribosomal small subunit assembly"/>
    <property type="evidence" value="ECO:0007669"/>
    <property type="project" value="TreeGrafter"/>
</dbReference>
<dbReference type="PANTHER" id="PTHR42698:SF1">
    <property type="entry name" value="GTPASE ERA, MITOCHONDRIAL"/>
    <property type="match status" value="1"/>
</dbReference>
<sequence length="573" mass="61021">MAATPPAQGLPSSDLLSQVRVLRDEVERAELPLDIPSTDAAREGRAALLAQLDDYVIPRLASIDAPLLAVVGGSTGAGKSTLVNSVLRREVSAVGVIRPTTTSPVLIHHPGDERWFRDARVLPSLARVTGSPSDPQPGTVRLVPSDTLPAGLALLDAPDIDSVVAANRSLATQLLQAADLWLFVTTAARYADAVPWELLRQASERGTAVAIVLDRVDPAAMGEVRGHLVEMLREQGLETSPVFTVPEVDLDRAGLIPEPDIARLRSWLGALAGDQRARTIVIRQTLDGALRSLDTRTGELVAALSTQQSAVFDLKGAAFAAYDKAEEQVKDGMSDGQLLRGEVLARWQEFVGTGELFKKVEAGVSRVRDRIGAAFRGAPAPSKPLDEALHDGVATLVQAEADAAAATVARRWRSTEAGPALLDARPDLARSSADLQEQIERAVRDWQGDVLDIVRAEGGNRRTNARIAAYGVNGIGLFLMLVSFAHTGGVLVAPEVAIAGGTTAVAQKVLEAIFGDQAVREMSTKARTLLLERVQGIYAAERERYEQALGAMTISDGQVRRLGQAAEAVRAAR</sequence>
<comment type="caution">
    <text evidence="2">The sequence shown here is derived from an EMBL/GenBank/DDBJ whole genome shotgun (WGS) entry which is preliminary data.</text>
</comment>
<feature type="domain" description="Dynamin N-terminal" evidence="1">
    <location>
        <begin position="70"/>
        <end position="213"/>
    </location>
</feature>
<dbReference type="SUPFAM" id="SSF52540">
    <property type="entry name" value="P-loop containing nucleoside triphosphate hydrolases"/>
    <property type="match status" value="1"/>
</dbReference>
<dbReference type="AlphaFoldDB" id="A0A176QE11"/>
<dbReference type="InterPro" id="IPR027417">
    <property type="entry name" value="P-loop_NTPase"/>
</dbReference>
<proteinExistence type="predicted"/>
<evidence type="ECO:0000313" key="2">
    <source>
        <dbReference type="EMBL" id="OAB87880.1"/>
    </source>
</evidence>
<dbReference type="EMBL" id="LQZG01000002">
    <property type="protein sequence ID" value="OAB87880.1"/>
    <property type="molecule type" value="Genomic_DNA"/>
</dbReference>
<dbReference type="Proteomes" id="UP000076976">
    <property type="component" value="Unassembled WGS sequence"/>
</dbReference>
<dbReference type="GO" id="GO:0005525">
    <property type="term" value="F:GTP binding"/>
    <property type="evidence" value="ECO:0007669"/>
    <property type="project" value="InterPro"/>
</dbReference>
<protein>
    <submittedName>
        <fullName evidence="2">ABC transporter</fullName>
    </submittedName>
</protein>
<dbReference type="GO" id="GO:0043024">
    <property type="term" value="F:ribosomal small subunit binding"/>
    <property type="evidence" value="ECO:0007669"/>
    <property type="project" value="TreeGrafter"/>
</dbReference>
<dbReference type="Gene3D" id="3.40.50.300">
    <property type="entry name" value="P-loop containing nucleotide triphosphate hydrolases"/>
    <property type="match status" value="1"/>
</dbReference>
<dbReference type="GO" id="GO:0005829">
    <property type="term" value="C:cytosol"/>
    <property type="evidence" value="ECO:0007669"/>
    <property type="project" value="TreeGrafter"/>
</dbReference>
<keyword evidence="3" id="KW-1185">Reference proteome</keyword>
<reference evidence="2 3" key="1">
    <citation type="submission" date="2016-01" db="EMBL/GenBank/DDBJ databases">
        <title>Janibacter melonis strain CD11_4 genome sequencing and assembly.</title>
        <authorList>
            <person name="Nair G.R."/>
            <person name="Kaur G."/>
            <person name="Chander A.M."/>
            <person name="Mayilraj S."/>
        </authorList>
    </citation>
    <scope>NUCLEOTIDE SEQUENCE [LARGE SCALE GENOMIC DNA]</scope>
    <source>
        <strain evidence="2 3">CD11-4</strain>
    </source>
</reference>
<dbReference type="GO" id="GO:0019843">
    <property type="term" value="F:rRNA binding"/>
    <property type="evidence" value="ECO:0007669"/>
    <property type="project" value="TreeGrafter"/>
</dbReference>
<evidence type="ECO:0000313" key="3">
    <source>
        <dbReference type="Proteomes" id="UP000076976"/>
    </source>
</evidence>
<dbReference type="PANTHER" id="PTHR42698">
    <property type="entry name" value="GTPASE ERA"/>
    <property type="match status" value="1"/>
</dbReference>
<dbReference type="Pfam" id="PF00350">
    <property type="entry name" value="Dynamin_N"/>
    <property type="match status" value="1"/>
</dbReference>
<dbReference type="InterPro" id="IPR005662">
    <property type="entry name" value="GTPase_Era-like"/>
</dbReference>
<dbReference type="STRING" id="262209.AWH69_07605"/>
<accession>A0A176QE11</accession>